<keyword evidence="1" id="KW-1133">Transmembrane helix</keyword>
<name>A0ABD5YM09_9EURY</name>
<dbReference type="Proteomes" id="UP001596390">
    <property type="component" value="Unassembled WGS sequence"/>
</dbReference>
<sequence>MSEEQKGIREGIEESEGDPRLILLMNGLLSGVFALTVVWGLDRIGIAGFTAPNVATLALIIFAATYLVVLR</sequence>
<keyword evidence="4" id="KW-1185">Reference proteome</keyword>
<keyword evidence="1" id="KW-0812">Transmembrane</keyword>
<evidence type="ECO:0000259" key="2">
    <source>
        <dbReference type="Pfam" id="PF26409"/>
    </source>
</evidence>
<keyword evidence="1" id="KW-0472">Membrane</keyword>
<protein>
    <recommendedName>
        <fullName evidence="2">DUF8107 domain-containing protein</fullName>
    </recommendedName>
</protein>
<proteinExistence type="predicted"/>
<gene>
    <name evidence="3" type="ORF">ACFQMK_11405</name>
</gene>
<dbReference type="InterPro" id="IPR058420">
    <property type="entry name" value="DUF8107"/>
</dbReference>
<dbReference type="EMBL" id="JBHSZZ010000046">
    <property type="protein sequence ID" value="MFC7187485.1"/>
    <property type="molecule type" value="Genomic_DNA"/>
</dbReference>
<evidence type="ECO:0000313" key="4">
    <source>
        <dbReference type="Proteomes" id="UP001596390"/>
    </source>
</evidence>
<feature type="domain" description="DUF8107" evidence="2">
    <location>
        <begin position="3"/>
        <end position="69"/>
    </location>
</feature>
<feature type="transmembrane region" description="Helical" evidence="1">
    <location>
        <begin position="21"/>
        <end position="40"/>
    </location>
</feature>
<evidence type="ECO:0000256" key="1">
    <source>
        <dbReference type="SAM" id="Phobius"/>
    </source>
</evidence>
<evidence type="ECO:0000313" key="3">
    <source>
        <dbReference type="EMBL" id="MFC7187485.1"/>
    </source>
</evidence>
<dbReference type="RefSeq" id="WP_267664818.1">
    <property type="nucleotide sequence ID" value="NZ_JAODIX010000046.1"/>
</dbReference>
<reference evidence="3 4" key="1">
    <citation type="journal article" date="2019" name="Int. J. Syst. Evol. Microbiol.">
        <title>The Global Catalogue of Microorganisms (GCM) 10K type strain sequencing project: providing services to taxonomists for standard genome sequencing and annotation.</title>
        <authorList>
            <consortium name="The Broad Institute Genomics Platform"/>
            <consortium name="The Broad Institute Genome Sequencing Center for Infectious Disease"/>
            <person name="Wu L."/>
            <person name="Ma J."/>
        </authorList>
    </citation>
    <scope>NUCLEOTIDE SEQUENCE [LARGE SCALE GENOMIC DNA]</scope>
    <source>
        <strain evidence="3 4">Q85</strain>
    </source>
</reference>
<comment type="caution">
    <text evidence="3">The sequence shown here is derived from an EMBL/GenBank/DDBJ whole genome shotgun (WGS) entry which is preliminary data.</text>
</comment>
<feature type="transmembrane region" description="Helical" evidence="1">
    <location>
        <begin position="46"/>
        <end position="69"/>
    </location>
</feature>
<organism evidence="3 4">
    <name type="scientific">Halorubrum yunnanense</name>
    <dbReference type="NCBI Taxonomy" id="1526162"/>
    <lineage>
        <taxon>Archaea</taxon>
        <taxon>Methanobacteriati</taxon>
        <taxon>Methanobacteriota</taxon>
        <taxon>Stenosarchaea group</taxon>
        <taxon>Halobacteria</taxon>
        <taxon>Halobacteriales</taxon>
        <taxon>Haloferacaceae</taxon>
        <taxon>Halorubrum</taxon>
    </lineage>
</organism>
<dbReference type="AlphaFoldDB" id="A0ABD5YM09"/>
<accession>A0ABD5YM09</accession>
<dbReference type="Pfam" id="PF26409">
    <property type="entry name" value="DUF8107"/>
    <property type="match status" value="1"/>
</dbReference>